<dbReference type="EMBL" id="ML735218">
    <property type="protein sequence ID" value="KAE8395639.1"/>
    <property type="molecule type" value="Genomic_DNA"/>
</dbReference>
<organism evidence="1">
    <name type="scientific">Petromyces alliaceus</name>
    <name type="common">Aspergillus alliaceus</name>
    <dbReference type="NCBI Taxonomy" id="209559"/>
    <lineage>
        <taxon>Eukaryota</taxon>
        <taxon>Fungi</taxon>
        <taxon>Dikarya</taxon>
        <taxon>Ascomycota</taxon>
        <taxon>Pezizomycotina</taxon>
        <taxon>Eurotiomycetes</taxon>
        <taxon>Eurotiomycetidae</taxon>
        <taxon>Eurotiales</taxon>
        <taxon>Aspergillaceae</taxon>
        <taxon>Aspergillus</taxon>
        <taxon>Aspergillus subgen. Circumdati</taxon>
    </lineage>
</organism>
<protein>
    <submittedName>
        <fullName evidence="1">Uncharacterized protein</fullName>
    </submittedName>
</protein>
<gene>
    <name evidence="1" type="ORF">BDV23DRAFT_96596</name>
</gene>
<dbReference type="AlphaFoldDB" id="A0A5N7CP29"/>
<proteinExistence type="predicted"/>
<dbReference type="Proteomes" id="UP000326877">
    <property type="component" value="Unassembled WGS sequence"/>
</dbReference>
<accession>A0A5N7CP29</accession>
<name>A0A5N7CP29_PETAA</name>
<evidence type="ECO:0000313" key="1">
    <source>
        <dbReference type="EMBL" id="KAE8395639.1"/>
    </source>
</evidence>
<sequence>MLASVLYFLAKYPAVQTKPQQQLDETMPGGSLRRGNVVKCIFSQMQYMQGILECESRGGANVSPLASPACTCSLLSPYSVYFMSK</sequence>
<reference evidence="1" key="1">
    <citation type="submission" date="2019-04" db="EMBL/GenBank/DDBJ databases">
        <title>Friends and foes A comparative genomics studyof 23 Aspergillus species from section Flavi.</title>
        <authorList>
            <consortium name="DOE Joint Genome Institute"/>
            <person name="Kjaerbolling I."/>
            <person name="Vesth T."/>
            <person name="Frisvad J.C."/>
            <person name="Nybo J.L."/>
            <person name="Theobald S."/>
            <person name="Kildgaard S."/>
            <person name="Isbrandt T."/>
            <person name="Kuo A."/>
            <person name="Sato A."/>
            <person name="Lyhne E.K."/>
            <person name="Kogle M.E."/>
            <person name="Wiebenga A."/>
            <person name="Kun R.S."/>
            <person name="Lubbers R.J."/>
            <person name="Makela M.R."/>
            <person name="Barry K."/>
            <person name="Chovatia M."/>
            <person name="Clum A."/>
            <person name="Daum C."/>
            <person name="Haridas S."/>
            <person name="He G."/>
            <person name="LaButti K."/>
            <person name="Lipzen A."/>
            <person name="Mondo S."/>
            <person name="Riley R."/>
            <person name="Salamov A."/>
            <person name="Simmons B.A."/>
            <person name="Magnuson J.K."/>
            <person name="Henrissat B."/>
            <person name="Mortensen U.H."/>
            <person name="Larsen T.O."/>
            <person name="Devries R.P."/>
            <person name="Grigoriev I.V."/>
            <person name="Machida M."/>
            <person name="Baker S.E."/>
            <person name="Andersen M.R."/>
        </authorList>
    </citation>
    <scope>NUCLEOTIDE SEQUENCE [LARGE SCALE GENOMIC DNA]</scope>
    <source>
        <strain evidence="1">IBT 14317</strain>
    </source>
</reference>